<name>A0A8T0QJY9_PANVG</name>
<evidence type="ECO:0000313" key="2">
    <source>
        <dbReference type="EMBL" id="KAG2573578.1"/>
    </source>
</evidence>
<feature type="compositionally biased region" description="Basic and acidic residues" evidence="1">
    <location>
        <begin position="8"/>
        <end position="33"/>
    </location>
</feature>
<dbReference type="EMBL" id="CM029049">
    <property type="protein sequence ID" value="KAG2573578.1"/>
    <property type="molecule type" value="Genomic_DNA"/>
</dbReference>
<feature type="region of interest" description="Disordered" evidence="1">
    <location>
        <begin position="1"/>
        <end position="39"/>
    </location>
</feature>
<protein>
    <submittedName>
        <fullName evidence="2">Uncharacterized protein</fullName>
    </submittedName>
</protein>
<evidence type="ECO:0000256" key="1">
    <source>
        <dbReference type="SAM" id="MobiDB-lite"/>
    </source>
</evidence>
<gene>
    <name evidence="2" type="ORF">PVAP13_7KG263855</name>
</gene>
<organism evidence="2 3">
    <name type="scientific">Panicum virgatum</name>
    <name type="common">Blackwell switchgrass</name>
    <dbReference type="NCBI Taxonomy" id="38727"/>
    <lineage>
        <taxon>Eukaryota</taxon>
        <taxon>Viridiplantae</taxon>
        <taxon>Streptophyta</taxon>
        <taxon>Embryophyta</taxon>
        <taxon>Tracheophyta</taxon>
        <taxon>Spermatophyta</taxon>
        <taxon>Magnoliopsida</taxon>
        <taxon>Liliopsida</taxon>
        <taxon>Poales</taxon>
        <taxon>Poaceae</taxon>
        <taxon>PACMAD clade</taxon>
        <taxon>Panicoideae</taxon>
        <taxon>Panicodae</taxon>
        <taxon>Paniceae</taxon>
        <taxon>Panicinae</taxon>
        <taxon>Panicum</taxon>
        <taxon>Panicum sect. Hiantes</taxon>
    </lineage>
</organism>
<sequence>MGATGVADRQRGAEAGAERCREAHGGEAGHVPERLQGQRAGSARVAGAFLGVQGVQRDHECLLEDPGEAAPRAAHQLRASQLREHRHVHPLRAPDARGRRG</sequence>
<dbReference type="AlphaFoldDB" id="A0A8T0QJY9"/>
<evidence type="ECO:0000313" key="3">
    <source>
        <dbReference type="Proteomes" id="UP000823388"/>
    </source>
</evidence>
<reference evidence="2" key="1">
    <citation type="submission" date="2020-05" db="EMBL/GenBank/DDBJ databases">
        <title>WGS assembly of Panicum virgatum.</title>
        <authorList>
            <person name="Lovell J.T."/>
            <person name="Jenkins J."/>
            <person name="Shu S."/>
            <person name="Juenger T.E."/>
            <person name="Schmutz J."/>
        </authorList>
    </citation>
    <scope>NUCLEOTIDE SEQUENCE</scope>
    <source>
        <strain evidence="2">AP13</strain>
    </source>
</reference>
<comment type="caution">
    <text evidence="2">The sequence shown here is derived from an EMBL/GenBank/DDBJ whole genome shotgun (WGS) entry which is preliminary data.</text>
</comment>
<keyword evidence="3" id="KW-1185">Reference proteome</keyword>
<feature type="compositionally biased region" description="Basic and acidic residues" evidence="1">
    <location>
        <begin position="92"/>
        <end position="101"/>
    </location>
</feature>
<feature type="region of interest" description="Disordered" evidence="1">
    <location>
        <begin position="72"/>
        <end position="101"/>
    </location>
</feature>
<proteinExistence type="predicted"/>
<accession>A0A8T0QJY9</accession>
<dbReference type="Proteomes" id="UP000823388">
    <property type="component" value="Chromosome 7K"/>
</dbReference>